<sequence>MDSPGLEVTFRLTRHVGADIRAVVPQLARLRTTVFRDFPYLYDGDPAYEENYLATYVNSPRSVAVLVWHDDKAVGATTALPLVDETPQVRAPFEAAGIDVASVFYLGESVLLDAYRGRGLGVRFFQERESHAKKLGFRVAAFCAVQRPADHPSRPKRYEPLDAFWHKRGYEKREDLTTTFSWQDVGEDHETAKLMTFWLKELA</sequence>
<dbReference type="InterPro" id="IPR000182">
    <property type="entry name" value="GNAT_dom"/>
</dbReference>
<name>A0A318SCE8_9DEIO</name>
<accession>A0A318SCE8</accession>
<comment type="caution">
    <text evidence="2">The sequence shown here is derived from an EMBL/GenBank/DDBJ whole genome shotgun (WGS) entry which is preliminary data.</text>
</comment>
<dbReference type="PROSITE" id="PS51186">
    <property type="entry name" value="GNAT"/>
    <property type="match status" value="1"/>
</dbReference>
<gene>
    <name evidence="2" type="ORF">DES52_105176</name>
</gene>
<keyword evidence="3" id="KW-1185">Reference proteome</keyword>
<protein>
    <recommendedName>
        <fullName evidence="1">N-acetyltransferase domain-containing protein</fullName>
    </recommendedName>
</protein>
<evidence type="ECO:0000259" key="1">
    <source>
        <dbReference type="PROSITE" id="PS51186"/>
    </source>
</evidence>
<dbReference type="Proteomes" id="UP000248326">
    <property type="component" value="Unassembled WGS sequence"/>
</dbReference>
<dbReference type="SUPFAM" id="SSF55729">
    <property type="entry name" value="Acyl-CoA N-acyltransferases (Nat)"/>
    <property type="match status" value="1"/>
</dbReference>
<dbReference type="AlphaFoldDB" id="A0A318SCE8"/>
<dbReference type="EMBL" id="QJSX01000005">
    <property type="protein sequence ID" value="PYE54538.1"/>
    <property type="molecule type" value="Genomic_DNA"/>
</dbReference>
<organism evidence="2 3">
    <name type="scientific">Deinococcus yavapaiensis KR-236</name>
    <dbReference type="NCBI Taxonomy" id="694435"/>
    <lineage>
        <taxon>Bacteria</taxon>
        <taxon>Thermotogati</taxon>
        <taxon>Deinococcota</taxon>
        <taxon>Deinococci</taxon>
        <taxon>Deinococcales</taxon>
        <taxon>Deinococcaceae</taxon>
        <taxon>Deinococcus</taxon>
    </lineage>
</organism>
<evidence type="ECO:0000313" key="2">
    <source>
        <dbReference type="EMBL" id="PYE54538.1"/>
    </source>
</evidence>
<proteinExistence type="predicted"/>
<feature type="domain" description="N-acetyltransferase" evidence="1">
    <location>
        <begin position="18"/>
        <end position="200"/>
    </location>
</feature>
<dbReference type="GO" id="GO:0016747">
    <property type="term" value="F:acyltransferase activity, transferring groups other than amino-acyl groups"/>
    <property type="evidence" value="ECO:0007669"/>
    <property type="project" value="InterPro"/>
</dbReference>
<dbReference type="RefSeq" id="WP_211317882.1">
    <property type="nucleotide sequence ID" value="NZ_QJSX01000005.1"/>
</dbReference>
<evidence type="ECO:0000313" key="3">
    <source>
        <dbReference type="Proteomes" id="UP000248326"/>
    </source>
</evidence>
<dbReference type="Pfam" id="PF00583">
    <property type="entry name" value="Acetyltransf_1"/>
    <property type="match status" value="1"/>
</dbReference>
<dbReference type="Gene3D" id="3.40.630.30">
    <property type="match status" value="1"/>
</dbReference>
<reference evidence="2 3" key="1">
    <citation type="submission" date="2018-06" db="EMBL/GenBank/DDBJ databases">
        <title>Genomic Encyclopedia of Type Strains, Phase IV (KMG-IV): sequencing the most valuable type-strain genomes for metagenomic binning, comparative biology and taxonomic classification.</title>
        <authorList>
            <person name="Goeker M."/>
        </authorList>
    </citation>
    <scope>NUCLEOTIDE SEQUENCE [LARGE SCALE GENOMIC DNA]</scope>
    <source>
        <strain evidence="2 3">DSM 18048</strain>
    </source>
</reference>
<dbReference type="InterPro" id="IPR016181">
    <property type="entry name" value="Acyl_CoA_acyltransferase"/>
</dbReference>